<dbReference type="PROSITE" id="PS51687">
    <property type="entry name" value="SAM_MT_RNA_M5U"/>
    <property type="match status" value="1"/>
</dbReference>
<dbReference type="PANTHER" id="PTHR11061:SF49">
    <property type="entry name" value="23S RRNA (URACIL(1939)-C(5))-METHYLTRANSFERASE RLMD"/>
    <property type="match status" value="1"/>
</dbReference>
<accession>A0ABY4TXT6</accession>
<keyword evidence="1 4" id="KW-0489">Methyltransferase</keyword>
<dbReference type="Proteomes" id="UP001055580">
    <property type="component" value="Chromosome"/>
</dbReference>
<evidence type="ECO:0000313" key="7">
    <source>
        <dbReference type="EMBL" id="URW76471.1"/>
    </source>
</evidence>
<evidence type="ECO:0000313" key="8">
    <source>
        <dbReference type="Proteomes" id="UP001055580"/>
    </source>
</evidence>
<evidence type="ECO:0000256" key="4">
    <source>
        <dbReference type="PROSITE-ProRule" id="PRU01024"/>
    </source>
</evidence>
<name>A0ABY4TXT6_9SPHN</name>
<dbReference type="RefSeq" id="WP_250753790.1">
    <property type="nucleotide sequence ID" value="NZ_CP098401.1"/>
</dbReference>
<gene>
    <name evidence="7" type="ORF">M9980_04425</name>
</gene>
<dbReference type="InterPro" id="IPR029063">
    <property type="entry name" value="SAM-dependent_MTases_sf"/>
</dbReference>
<feature type="region of interest" description="Disordered" evidence="6">
    <location>
        <begin position="21"/>
        <end position="47"/>
    </location>
</feature>
<organism evidence="7 8">
    <name type="scientific">Sphingomonas donggukensis</name>
    <dbReference type="NCBI Taxonomy" id="2949093"/>
    <lineage>
        <taxon>Bacteria</taxon>
        <taxon>Pseudomonadati</taxon>
        <taxon>Pseudomonadota</taxon>
        <taxon>Alphaproteobacteria</taxon>
        <taxon>Sphingomonadales</taxon>
        <taxon>Sphingomonadaceae</taxon>
        <taxon>Sphingomonas</taxon>
    </lineage>
</organism>
<feature type="active site" evidence="5">
    <location>
        <position position="353"/>
    </location>
</feature>
<dbReference type="SUPFAM" id="SSF53335">
    <property type="entry name" value="S-adenosyl-L-methionine-dependent methyltransferases"/>
    <property type="match status" value="1"/>
</dbReference>
<protein>
    <submittedName>
        <fullName evidence="7">Class I SAM-dependent RNA methyltransferase</fullName>
    </submittedName>
</protein>
<dbReference type="GO" id="GO:0008168">
    <property type="term" value="F:methyltransferase activity"/>
    <property type="evidence" value="ECO:0007669"/>
    <property type="project" value="UniProtKB-KW"/>
</dbReference>
<dbReference type="Pfam" id="PF05958">
    <property type="entry name" value="tRNA_U5-meth_tr"/>
    <property type="match status" value="1"/>
</dbReference>
<dbReference type="PANTHER" id="PTHR11061">
    <property type="entry name" value="RNA M5U METHYLTRANSFERASE"/>
    <property type="match status" value="1"/>
</dbReference>
<sequence>MSVSETILRVAARGDGVTEGGRHVAFTAPGDTVSGDVITPGPHHQTPPCRHFPQCGGCQLQHLDEASYSDFVEQRVRDALHAQGLDAAIRPATISPPRSRRRATLHAERVGKRVILGFSESGSHALVDIAECHVLLPELFALVAPLRVMLANVLKAKGRTDIHLAAIDQGVDLLIGGPAHDTLAAAEALTEFAIKHRLARVSIDEGLGYETRWEPEPATITLGGVPVAVPPAAFLQATAHGEAALLTAVREAIGPARLTADLFAGLGTFALSLPGKVYAGEAARDAILALKSAASMAGRAVFAEHRDLFRRPLTTAELDRFEAVVLDPPRAGARDQIVNLAPARVPRIAYVSCNPSSFARDAKLLCEGGYRLDWVQPVGQFIWSTHVELAAAFSRPDNPQP</sequence>
<dbReference type="Gene3D" id="2.40.50.1070">
    <property type="match status" value="1"/>
</dbReference>
<reference evidence="7" key="1">
    <citation type="submission" date="2022-05" db="EMBL/GenBank/DDBJ databases">
        <title>Sphingomonas sp. strain RMG20 Genome sequencing and assembly.</title>
        <authorList>
            <person name="Kim I."/>
        </authorList>
    </citation>
    <scope>NUCLEOTIDE SEQUENCE</scope>
    <source>
        <strain evidence="7">RMG20</strain>
    </source>
</reference>
<evidence type="ECO:0000256" key="1">
    <source>
        <dbReference type="ARBA" id="ARBA00022603"/>
    </source>
</evidence>
<dbReference type="GO" id="GO:0032259">
    <property type="term" value="P:methylation"/>
    <property type="evidence" value="ECO:0007669"/>
    <property type="project" value="UniProtKB-KW"/>
</dbReference>
<feature type="binding site" evidence="4">
    <location>
        <position position="263"/>
    </location>
    <ligand>
        <name>S-adenosyl-L-methionine</name>
        <dbReference type="ChEBI" id="CHEBI:59789"/>
    </ligand>
</feature>
<dbReference type="Gene3D" id="3.40.50.150">
    <property type="entry name" value="Vaccinia Virus protein VP39"/>
    <property type="match status" value="1"/>
</dbReference>
<feature type="binding site" evidence="4">
    <location>
        <position position="327"/>
    </location>
    <ligand>
        <name>S-adenosyl-L-methionine</name>
        <dbReference type="ChEBI" id="CHEBI:59789"/>
    </ligand>
</feature>
<dbReference type="PROSITE" id="PS01230">
    <property type="entry name" value="TRMA_1"/>
    <property type="match status" value="1"/>
</dbReference>
<dbReference type="EMBL" id="CP098401">
    <property type="protein sequence ID" value="URW76471.1"/>
    <property type="molecule type" value="Genomic_DNA"/>
</dbReference>
<feature type="active site" description="Nucleophile" evidence="4">
    <location>
        <position position="353"/>
    </location>
</feature>
<evidence type="ECO:0000256" key="3">
    <source>
        <dbReference type="ARBA" id="ARBA00022691"/>
    </source>
</evidence>
<dbReference type="InterPro" id="IPR010280">
    <property type="entry name" value="U5_MeTrfase_fam"/>
</dbReference>
<keyword evidence="8" id="KW-1185">Reference proteome</keyword>
<evidence type="ECO:0000256" key="2">
    <source>
        <dbReference type="ARBA" id="ARBA00022679"/>
    </source>
</evidence>
<keyword evidence="3 4" id="KW-0949">S-adenosyl-L-methionine</keyword>
<feature type="binding site" evidence="4">
    <location>
        <position position="281"/>
    </location>
    <ligand>
        <name>S-adenosyl-L-methionine</name>
        <dbReference type="ChEBI" id="CHEBI:59789"/>
    </ligand>
</feature>
<comment type="similarity">
    <text evidence="4">Belongs to the class I-like SAM-binding methyltransferase superfamily. RNA M5U methyltransferase family.</text>
</comment>
<feature type="binding site" evidence="4">
    <location>
        <position position="236"/>
    </location>
    <ligand>
        <name>S-adenosyl-L-methionine</name>
        <dbReference type="ChEBI" id="CHEBI:59789"/>
    </ligand>
</feature>
<proteinExistence type="inferred from homology"/>
<dbReference type="InterPro" id="IPR030390">
    <property type="entry name" value="MeTrfase_TrmA_AS"/>
</dbReference>
<evidence type="ECO:0000256" key="6">
    <source>
        <dbReference type="SAM" id="MobiDB-lite"/>
    </source>
</evidence>
<evidence type="ECO:0000256" key="5">
    <source>
        <dbReference type="PROSITE-ProRule" id="PRU10015"/>
    </source>
</evidence>
<keyword evidence="2 4" id="KW-0808">Transferase</keyword>